<dbReference type="Pfam" id="PF00010">
    <property type="entry name" value="HLH"/>
    <property type="match status" value="1"/>
</dbReference>
<evidence type="ECO:0000313" key="4">
    <source>
        <dbReference type="EMBL" id="KAK4508226.1"/>
    </source>
</evidence>
<dbReference type="EMBL" id="JAXOVC010000001">
    <property type="protein sequence ID" value="KAK4508226.1"/>
    <property type="molecule type" value="Genomic_DNA"/>
</dbReference>
<keyword evidence="1" id="KW-0175">Coiled coil</keyword>
<feature type="region of interest" description="Disordered" evidence="2">
    <location>
        <begin position="363"/>
        <end position="387"/>
    </location>
</feature>
<feature type="domain" description="BHLH" evidence="3">
    <location>
        <begin position="105"/>
        <end position="168"/>
    </location>
</feature>
<evidence type="ECO:0000259" key="3">
    <source>
        <dbReference type="PROSITE" id="PS50888"/>
    </source>
</evidence>
<evidence type="ECO:0000256" key="2">
    <source>
        <dbReference type="SAM" id="MobiDB-lite"/>
    </source>
</evidence>
<feature type="region of interest" description="Disordered" evidence="2">
    <location>
        <begin position="236"/>
        <end position="255"/>
    </location>
</feature>
<proteinExistence type="predicted"/>
<dbReference type="Gene3D" id="4.10.280.10">
    <property type="entry name" value="Helix-loop-helix DNA-binding domain"/>
    <property type="match status" value="1"/>
</dbReference>
<reference evidence="4 5" key="1">
    <citation type="journal article" date="2023" name="G3 (Bethesda)">
        <title>A chromosome-level genome assembly of Zasmidium syzygii isolated from banana leaves.</title>
        <authorList>
            <person name="van Westerhoven A.C."/>
            <person name="Mehrabi R."/>
            <person name="Talebi R."/>
            <person name="Steentjes M.B.F."/>
            <person name="Corcolon B."/>
            <person name="Chong P.A."/>
            <person name="Kema G.H.J."/>
            <person name="Seidl M.F."/>
        </authorList>
    </citation>
    <scope>NUCLEOTIDE SEQUENCE [LARGE SCALE GENOMIC DNA]</scope>
    <source>
        <strain evidence="4 5">P124</strain>
    </source>
</reference>
<dbReference type="SMART" id="SM00353">
    <property type="entry name" value="HLH"/>
    <property type="match status" value="1"/>
</dbReference>
<comment type="caution">
    <text evidence="4">The sequence shown here is derived from an EMBL/GenBank/DDBJ whole genome shotgun (WGS) entry which is preliminary data.</text>
</comment>
<accession>A0ABR0F4F3</accession>
<sequence length="387" mass="42966">MDSEFQWTPDLDNSFDFPESVSRSPHLVPPAPIGDLSTIALHVYDPPLFSQYDSCLWSPSIGAFNDEPSTRALSRQNSASSLGSQYSRFEESSTLLGRGQRLTSGYHPPYRAIERRYRQNLNAQLEKIRQKIPDLVDSHKNAEIAGDATLRPSKVEILTKAVARMTELEGNVDAISTINNMLESRLEEHERLRADGPSTGVSGIGVISPTYSGCPVALEGIKSRVLTPPLLQDPQAIPQQEAASKKRKAAESPSSERNACMTRECECLACGFNIECPRIKLFMDEKAELEAELKTVKADATIWLEERNTLVKALFEYQADHQHLTAQRAGDCKAQKNERSVPRRAKAWLTAIGILVGAKKKARGEEHESTDRALEQLSRDVEGLELP</sequence>
<dbReference type="SUPFAM" id="SSF47459">
    <property type="entry name" value="HLH, helix-loop-helix DNA-binding domain"/>
    <property type="match status" value="1"/>
</dbReference>
<evidence type="ECO:0000313" key="5">
    <source>
        <dbReference type="Proteomes" id="UP001305779"/>
    </source>
</evidence>
<feature type="coiled-coil region" evidence="1">
    <location>
        <begin position="279"/>
        <end position="306"/>
    </location>
</feature>
<evidence type="ECO:0000256" key="1">
    <source>
        <dbReference type="SAM" id="Coils"/>
    </source>
</evidence>
<dbReference type="InterPro" id="IPR036638">
    <property type="entry name" value="HLH_DNA-bd_sf"/>
</dbReference>
<gene>
    <name evidence="4" type="ORF">PRZ48_001964</name>
</gene>
<dbReference type="PROSITE" id="PS50888">
    <property type="entry name" value="BHLH"/>
    <property type="match status" value="1"/>
</dbReference>
<dbReference type="Proteomes" id="UP001305779">
    <property type="component" value="Unassembled WGS sequence"/>
</dbReference>
<name>A0ABR0F4F3_ZASCE</name>
<organism evidence="4 5">
    <name type="scientific">Zasmidium cellare</name>
    <name type="common">Wine cellar mold</name>
    <name type="synonym">Racodium cellare</name>
    <dbReference type="NCBI Taxonomy" id="395010"/>
    <lineage>
        <taxon>Eukaryota</taxon>
        <taxon>Fungi</taxon>
        <taxon>Dikarya</taxon>
        <taxon>Ascomycota</taxon>
        <taxon>Pezizomycotina</taxon>
        <taxon>Dothideomycetes</taxon>
        <taxon>Dothideomycetidae</taxon>
        <taxon>Mycosphaerellales</taxon>
        <taxon>Mycosphaerellaceae</taxon>
        <taxon>Zasmidium</taxon>
    </lineage>
</organism>
<protein>
    <recommendedName>
        <fullName evidence="3">BHLH domain-containing protein</fullName>
    </recommendedName>
</protein>
<keyword evidence="5" id="KW-1185">Reference proteome</keyword>
<dbReference type="InterPro" id="IPR011598">
    <property type="entry name" value="bHLH_dom"/>
</dbReference>